<keyword evidence="3" id="KW-0808">Transferase</keyword>
<reference evidence="11" key="1">
    <citation type="submission" date="2025-08" db="UniProtKB">
        <authorList>
            <consortium name="RefSeq"/>
        </authorList>
    </citation>
    <scope>IDENTIFICATION</scope>
    <source>
        <tissue evidence="11">Seedling</tissue>
    </source>
</reference>
<evidence type="ECO:0000256" key="1">
    <source>
        <dbReference type="ARBA" id="ARBA00012513"/>
    </source>
</evidence>
<evidence type="ECO:0000256" key="7">
    <source>
        <dbReference type="ARBA" id="ARBA00047899"/>
    </source>
</evidence>
<dbReference type="GeneID" id="112490624"/>
<keyword evidence="5" id="KW-0418">Kinase</keyword>
<dbReference type="Pfam" id="PF00069">
    <property type="entry name" value="Pkinase"/>
    <property type="match status" value="1"/>
</dbReference>
<keyword evidence="4" id="KW-0547">Nucleotide-binding</keyword>
<evidence type="ECO:0000256" key="8">
    <source>
        <dbReference type="ARBA" id="ARBA00048679"/>
    </source>
</evidence>
<dbReference type="RefSeq" id="XP_060668093.1">
    <property type="nucleotide sequence ID" value="XM_060812110.1"/>
</dbReference>
<evidence type="ECO:0000313" key="11">
    <source>
        <dbReference type="RefSeq" id="XP_060668093.1"/>
    </source>
</evidence>
<gene>
    <name evidence="11" type="primary">LOC112490624</name>
</gene>
<proteinExistence type="predicted"/>
<comment type="catalytic activity">
    <reaction evidence="8">
        <text>L-seryl-[protein] + ATP = O-phospho-L-seryl-[protein] + ADP + H(+)</text>
        <dbReference type="Rhea" id="RHEA:17989"/>
        <dbReference type="Rhea" id="RHEA-COMP:9863"/>
        <dbReference type="Rhea" id="RHEA-COMP:11604"/>
        <dbReference type="ChEBI" id="CHEBI:15378"/>
        <dbReference type="ChEBI" id="CHEBI:29999"/>
        <dbReference type="ChEBI" id="CHEBI:30616"/>
        <dbReference type="ChEBI" id="CHEBI:83421"/>
        <dbReference type="ChEBI" id="CHEBI:456216"/>
        <dbReference type="EC" id="2.7.11.1"/>
    </reaction>
</comment>
<evidence type="ECO:0000256" key="4">
    <source>
        <dbReference type="ARBA" id="ARBA00022741"/>
    </source>
</evidence>
<dbReference type="SUPFAM" id="SSF56112">
    <property type="entry name" value="Protein kinase-like (PK-like)"/>
    <property type="match status" value="1"/>
</dbReference>
<organism evidence="10 11">
    <name type="scientific">Ziziphus jujuba</name>
    <name type="common">Chinese jujube</name>
    <name type="synonym">Ziziphus sativa</name>
    <dbReference type="NCBI Taxonomy" id="326968"/>
    <lineage>
        <taxon>Eukaryota</taxon>
        <taxon>Viridiplantae</taxon>
        <taxon>Streptophyta</taxon>
        <taxon>Embryophyta</taxon>
        <taxon>Tracheophyta</taxon>
        <taxon>Spermatophyta</taxon>
        <taxon>Magnoliopsida</taxon>
        <taxon>eudicotyledons</taxon>
        <taxon>Gunneridae</taxon>
        <taxon>Pentapetalae</taxon>
        <taxon>rosids</taxon>
        <taxon>fabids</taxon>
        <taxon>Rosales</taxon>
        <taxon>Rhamnaceae</taxon>
        <taxon>Paliureae</taxon>
        <taxon>Ziziphus</taxon>
    </lineage>
</organism>
<dbReference type="Gene3D" id="1.10.510.10">
    <property type="entry name" value="Transferase(Phosphotransferase) domain 1"/>
    <property type="match status" value="1"/>
</dbReference>
<comment type="catalytic activity">
    <reaction evidence="7">
        <text>L-threonyl-[protein] + ATP = O-phospho-L-threonyl-[protein] + ADP + H(+)</text>
        <dbReference type="Rhea" id="RHEA:46608"/>
        <dbReference type="Rhea" id="RHEA-COMP:11060"/>
        <dbReference type="Rhea" id="RHEA-COMP:11605"/>
        <dbReference type="ChEBI" id="CHEBI:15378"/>
        <dbReference type="ChEBI" id="CHEBI:30013"/>
        <dbReference type="ChEBI" id="CHEBI:30616"/>
        <dbReference type="ChEBI" id="CHEBI:61977"/>
        <dbReference type="ChEBI" id="CHEBI:456216"/>
        <dbReference type="EC" id="2.7.11.1"/>
    </reaction>
</comment>
<dbReference type="InterPro" id="IPR011009">
    <property type="entry name" value="Kinase-like_dom_sf"/>
</dbReference>
<protein>
    <recommendedName>
        <fullName evidence="1">non-specific serine/threonine protein kinase</fullName>
        <ecNumber evidence="1">2.7.11.1</ecNumber>
    </recommendedName>
</protein>
<evidence type="ECO:0000313" key="10">
    <source>
        <dbReference type="Proteomes" id="UP001652623"/>
    </source>
</evidence>
<dbReference type="InterPro" id="IPR051420">
    <property type="entry name" value="Ser_Thr_Kinases_DiverseReg"/>
</dbReference>
<evidence type="ECO:0000256" key="3">
    <source>
        <dbReference type="ARBA" id="ARBA00022679"/>
    </source>
</evidence>
<dbReference type="PANTHER" id="PTHR48005:SF70">
    <property type="entry name" value="MDIS1-INTERACTING RECEPTOR LIKE KINASE 2-LIKE"/>
    <property type="match status" value="1"/>
</dbReference>
<evidence type="ECO:0000256" key="5">
    <source>
        <dbReference type="ARBA" id="ARBA00022777"/>
    </source>
</evidence>
<sequence length="109" mass="12066">MGDICALTEILHRNIVKDEAHVSDFGIARFLKKESSNWTSFAGTFGYATSKLAYTMEVNEKCNVYGFGIMTMEILMGKHPGDLVSLISSNWLSSPFSPLDKVSLVDILN</sequence>
<keyword evidence="10" id="KW-1185">Reference proteome</keyword>
<dbReference type="EC" id="2.7.11.1" evidence="1"/>
<keyword evidence="2" id="KW-0723">Serine/threonine-protein kinase</keyword>
<keyword evidence="6" id="KW-0067">ATP-binding</keyword>
<dbReference type="Proteomes" id="UP001652623">
    <property type="component" value="Chromosome 10"/>
</dbReference>
<accession>A0ABM3ZUC2</accession>
<name>A0ABM3ZUC2_ZIZJJ</name>
<dbReference type="PANTHER" id="PTHR48005">
    <property type="entry name" value="LEUCINE RICH REPEAT KINASE 2"/>
    <property type="match status" value="1"/>
</dbReference>
<dbReference type="PROSITE" id="PS50011">
    <property type="entry name" value="PROTEIN_KINASE_DOM"/>
    <property type="match status" value="1"/>
</dbReference>
<dbReference type="InterPro" id="IPR000719">
    <property type="entry name" value="Prot_kinase_dom"/>
</dbReference>
<evidence type="ECO:0000259" key="9">
    <source>
        <dbReference type="PROSITE" id="PS50011"/>
    </source>
</evidence>
<feature type="domain" description="Protein kinase" evidence="9">
    <location>
        <begin position="1"/>
        <end position="109"/>
    </location>
</feature>
<evidence type="ECO:0000256" key="2">
    <source>
        <dbReference type="ARBA" id="ARBA00022527"/>
    </source>
</evidence>
<evidence type="ECO:0000256" key="6">
    <source>
        <dbReference type="ARBA" id="ARBA00022840"/>
    </source>
</evidence>